<name>A0AAU1I1H0_9ACTN</name>
<dbReference type="SUPFAM" id="SSF46689">
    <property type="entry name" value="Homeodomain-like"/>
    <property type="match status" value="1"/>
</dbReference>
<sequence length="180" mass="19459">MTATRPRDKATAVLWLAAGRSQRAAAEAAGVSAGTVREWRKNTVFAGEVERIRLVWERQSRDWPALLAELEEVERRLSPAGARVDESGRFHVTVSIPSGASARTVEQLTACAIARGSAGRAGTGLVVSGSDETASWAREELAELTTVPEYGSAAWHGLEPSDPRRQAVALVLAAERWREQ</sequence>
<protein>
    <submittedName>
        <fullName evidence="2">Helix-turn-helix domain-containing protein</fullName>
    </submittedName>
</protein>
<dbReference type="Pfam" id="PF13518">
    <property type="entry name" value="HTH_28"/>
    <property type="match status" value="1"/>
</dbReference>
<organism evidence="2">
    <name type="scientific">Streptomyces sp. NBC_00180</name>
    <dbReference type="NCBI Taxonomy" id="2903632"/>
    <lineage>
        <taxon>Bacteria</taxon>
        <taxon>Bacillati</taxon>
        <taxon>Actinomycetota</taxon>
        <taxon>Actinomycetes</taxon>
        <taxon>Kitasatosporales</taxon>
        <taxon>Streptomycetaceae</taxon>
        <taxon>Streptomyces</taxon>
    </lineage>
</organism>
<proteinExistence type="predicted"/>
<dbReference type="InterPro" id="IPR009057">
    <property type="entry name" value="Homeodomain-like_sf"/>
</dbReference>
<dbReference type="EMBL" id="CP108140">
    <property type="protein sequence ID" value="WTP88759.1"/>
    <property type="molecule type" value="Genomic_DNA"/>
</dbReference>
<evidence type="ECO:0000259" key="1">
    <source>
        <dbReference type="Pfam" id="PF13518"/>
    </source>
</evidence>
<feature type="domain" description="Insertion element IS150 protein InsJ-like helix-turn-helix" evidence="1">
    <location>
        <begin position="9"/>
        <end position="42"/>
    </location>
</feature>
<accession>A0AAU1I1H0</accession>
<dbReference type="InterPro" id="IPR055247">
    <property type="entry name" value="InsJ-like_HTH"/>
</dbReference>
<gene>
    <name evidence="2" type="ORF">OG477_26925</name>
</gene>
<dbReference type="AlphaFoldDB" id="A0AAU1I1H0"/>
<evidence type="ECO:0000313" key="2">
    <source>
        <dbReference type="EMBL" id="WTP88759.1"/>
    </source>
</evidence>
<reference evidence="2" key="1">
    <citation type="submission" date="2022-10" db="EMBL/GenBank/DDBJ databases">
        <title>The complete genomes of actinobacterial strains from the NBC collection.</title>
        <authorList>
            <person name="Joergensen T.S."/>
            <person name="Alvarez Arevalo M."/>
            <person name="Sterndorff E.B."/>
            <person name="Faurdal D."/>
            <person name="Vuksanovic O."/>
            <person name="Mourched A.-S."/>
            <person name="Charusanti P."/>
            <person name="Shaw S."/>
            <person name="Blin K."/>
            <person name="Weber T."/>
        </authorList>
    </citation>
    <scope>NUCLEOTIDE SEQUENCE</scope>
    <source>
        <strain evidence="2">NBC 00180</strain>
    </source>
</reference>